<comment type="caution">
    <text evidence="6">The sequence shown here is derived from an EMBL/GenBank/DDBJ whole genome shotgun (WGS) entry which is preliminary data.</text>
</comment>
<name>A0AAD2FYS6_9STRA</name>
<gene>
    <name evidence="6" type="ORF">CYCCA115_LOCUS16624</name>
</gene>
<dbReference type="InterPro" id="IPR002893">
    <property type="entry name" value="Znf_MYND"/>
</dbReference>
<reference evidence="6" key="1">
    <citation type="submission" date="2023-08" db="EMBL/GenBank/DDBJ databases">
        <authorList>
            <person name="Audoor S."/>
            <person name="Bilcke G."/>
        </authorList>
    </citation>
    <scope>NUCLEOTIDE SEQUENCE</scope>
</reference>
<dbReference type="Proteomes" id="UP001295423">
    <property type="component" value="Unassembled WGS sequence"/>
</dbReference>
<evidence type="ECO:0000256" key="2">
    <source>
        <dbReference type="ARBA" id="ARBA00022771"/>
    </source>
</evidence>
<dbReference type="Gene3D" id="6.10.140.2220">
    <property type="match status" value="1"/>
</dbReference>
<dbReference type="EMBL" id="CAKOGP040001936">
    <property type="protein sequence ID" value="CAJ1957252.1"/>
    <property type="molecule type" value="Genomic_DNA"/>
</dbReference>
<evidence type="ECO:0000259" key="5">
    <source>
        <dbReference type="PROSITE" id="PS50865"/>
    </source>
</evidence>
<dbReference type="GO" id="GO:0008270">
    <property type="term" value="F:zinc ion binding"/>
    <property type="evidence" value="ECO:0007669"/>
    <property type="project" value="UniProtKB-KW"/>
</dbReference>
<evidence type="ECO:0000256" key="1">
    <source>
        <dbReference type="ARBA" id="ARBA00022723"/>
    </source>
</evidence>
<proteinExistence type="predicted"/>
<feature type="domain" description="MYND-type" evidence="5">
    <location>
        <begin position="348"/>
        <end position="386"/>
    </location>
</feature>
<dbReference type="PROSITE" id="PS50865">
    <property type="entry name" value="ZF_MYND_2"/>
    <property type="match status" value="1"/>
</dbReference>
<keyword evidence="2 4" id="KW-0863">Zinc-finger</keyword>
<keyword evidence="7" id="KW-1185">Reference proteome</keyword>
<accession>A0AAD2FYS6</accession>
<dbReference type="Pfam" id="PF01753">
    <property type="entry name" value="zf-MYND"/>
    <property type="match status" value="1"/>
</dbReference>
<evidence type="ECO:0000313" key="7">
    <source>
        <dbReference type="Proteomes" id="UP001295423"/>
    </source>
</evidence>
<organism evidence="6 7">
    <name type="scientific">Cylindrotheca closterium</name>
    <dbReference type="NCBI Taxonomy" id="2856"/>
    <lineage>
        <taxon>Eukaryota</taxon>
        <taxon>Sar</taxon>
        <taxon>Stramenopiles</taxon>
        <taxon>Ochrophyta</taxon>
        <taxon>Bacillariophyta</taxon>
        <taxon>Bacillariophyceae</taxon>
        <taxon>Bacillariophycidae</taxon>
        <taxon>Bacillariales</taxon>
        <taxon>Bacillariaceae</taxon>
        <taxon>Cylindrotheca</taxon>
    </lineage>
</organism>
<keyword evidence="1" id="KW-0479">Metal-binding</keyword>
<evidence type="ECO:0000313" key="6">
    <source>
        <dbReference type="EMBL" id="CAJ1957252.1"/>
    </source>
</evidence>
<evidence type="ECO:0000256" key="4">
    <source>
        <dbReference type="PROSITE-ProRule" id="PRU00134"/>
    </source>
</evidence>
<sequence length="408" mass="47128">MKEARRSLVESSLVRALQIELPNINNKSDWPVDWEHVQCGSANPIARENHGTMWMTCNFAESVFQDLLDFFRMAHEKLQAKVERISDDRVAIKNAAGEVLLKGFMYTGEYEANVGRYAMFEATDEAGCEMIFKISAFCQWGYCAFLFHDTIERQVGQEKILRVTTGFGGDLKQGISTKFDLCICDIVVARCLLAYKDMSKDPSIGPTIEMISVHKEYRGRKFLEELWFWVKRFVKDNFTLESLNNDASARSIQIKATRLTNTEIELDEAGSTVTDKRFFYEWAGFSIRRQIHLFPSTDRFQSAIDAEAVLYIALPSKQDIREKAETRFYEGDSNEFKKWKRVKGSRHCWACLSIRIGLLRCSRCRLAQYCSTACQKKHFKYHKHWCGKTREQVEEDLTQIADNALSSC</sequence>
<dbReference type="AlphaFoldDB" id="A0AAD2FYS6"/>
<protein>
    <recommendedName>
        <fullName evidence="5">MYND-type domain-containing protein</fullName>
    </recommendedName>
</protein>
<dbReference type="SUPFAM" id="SSF144232">
    <property type="entry name" value="HIT/MYND zinc finger-like"/>
    <property type="match status" value="1"/>
</dbReference>
<keyword evidence="3" id="KW-0862">Zinc</keyword>
<evidence type="ECO:0000256" key="3">
    <source>
        <dbReference type="ARBA" id="ARBA00022833"/>
    </source>
</evidence>